<dbReference type="RefSeq" id="WP_245128910.1">
    <property type="nucleotide sequence ID" value="NZ_JALJEJ010000002.1"/>
</dbReference>
<keyword evidence="5 11" id="KW-0418">Kinase</keyword>
<protein>
    <recommendedName>
        <fullName evidence="2">histidine kinase</fullName>
        <ecNumber evidence="2">2.7.13.3</ecNumber>
    </recommendedName>
</protein>
<evidence type="ECO:0000256" key="1">
    <source>
        <dbReference type="ARBA" id="ARBA00000085"/>
    </source>
</evidence>
<dbReference type="Pfam" id="PF00072">
    <property type="entry name" value="Response_reg"/>
    <property type="match status" value="1"/>
</dbReference>
<dbReference type="PANTHER" id="PTHR43547">
    <property type="entry name" value="TWO-COMPONENT HISTIDINE KINASE"/>
    <property type="match status" value="1"/>
</dbReference>
<dbReference type="InterPro" id="IPR003594">
    <property type="entry name" value="HATPase_dom"/>
</dbReference>
<organism evidence="11 12">
    <name type="scientific">Mucilaginibacter straminoryzae</name>
    <dbReference type="NCBI Taxonomy" id="2932774"/>
    <lineage>
        <taxon>Bacteria</taxon>
        <taxon>Pseudomonadati</taxon>
        <taxon>Bacteroidota</taxon>
        <taxon>Sphingobacteriia</taxon>
        <taxon>Sphingobacteriales</taxon>
        <taxon>Sphingobacteriaceae</taxon>
        <taxon>Mucilaginibacter</taxon>
    </lineage>
</organism>
<dbReference type="Gene3D" id="3.40.50.2300">
    <property type="match status" value="1"/>
</dbReference>
<dbReference type="InterPro" id="IPR011006">
    <property type="entry name" value="CheY-like_superfamily"/>
</dbReference>
<reference evidence="11" key="1">
    <citation type="submission" date="2022-04" db="EMBL/GenBank/DDBJ databases">
        <title>Mucilaginibacter sp. RS28 isolated from freshwater.</title>
        <authorList>
            <person name="Ko S.-R."/>
        </authorList>
    </citation>
    <scope>NUCLEOTIDE SEQUENCE</scope>
    <source>
        <strain evidence="11">RS28</strain>
    </source>
</reference>
<dbReference type="Gene3D" id="3.30.565.10">
    <property type="entry name" value="Histidine kinase-like ATPase, C-terminal domain"/>
    <property type="match status" value="1"/>
</dbReference>
<dbReference type="EC" id="2.7.13.3" evidence="2"/>
<dbReference type="SUPFAM" id="SSF55874">
    <property type="entry name" value="ATPase domain of HSP90 chaperone/DNA topoisomerase II/histidine kinase"/>
    <property type="match status" value="1"/>
</dbReference>
<dbReference type="Pfam" id="PF00512">
    <property type="entry name" value="HisKA"/>
    <property type="match status" value="1"/>
</dbReference>
<dbReference type="Pfam" id="PF02518">
    <property type="entry name" value="HATPase_c"/>
    <property type="match status" value="1"/>
</dbReference>
<dbReference type="InterPro" id="IPR003661">
    <property type="entry name" value="HisK_dim/P_dom"/>
</dbReference>
<keyword evidence="4" id="KW-0808">Transferase</keyword>
<evidence type="ECO:0000259" key="9">
    <source>
        <dbReference type="PROSITE" id="PS50109"/>
    </source>
</evidence>
<dbReference type="AlphaFoldDB" id="A0A9X1X1S8"/>
<dbReference type="InterPro" id="IPR001789">
    <property type="entry name" value="Sig_transdc_resp-reg_receiver"/>
</dbReference>
<keyword evidence="6" id="KW-0902">Two-component regulatory system</keyword>
<dbReference type="PROSITE" id="PS50109">
    <property type="entry name" value="HIS_KIN"/>
    <property type="match status" value="1"/>
</dbReference>
<dbReference type="PRINTS" id="PR00344">
    <property type="entry name" value="BCTRLSENSOR"/>
</dbReference>
<dbReference type="PROSITE" id="PS50110">
    <property type="entry name" value="RESPONSE_REGULATORY"/>
    <property type="match status" value="1"/>
</dbReference>
<evidence type="ECO:0000256" key="7">
    <source>
        <dbReference type="ARBA" id="ARBA00023136"/>
    </source>
</evidence>
<dbReference type="Proteomes" id="UP001139450">
    <property type="component" value="Unassembled WGS sequence"/>
</dbReference>
<evidence type="ECO:0000256" key="2">
    <source>
        <dbReference type="ARBA" id="ARBA00012438"/>
    </source>
</evidence>
<dbReference type="FunFam" id="3.30.565.10:FF:000006">
    <property type="entry name" value="Sensor histidine kinase WalK"/>
    <property type="match status" value="1"/>
</dbReference>
<feature type="domain" description="Response regulatory" evidence="10">
    <location>
        <begin position="1"/>
        <end position="118"/>
    </location>
</feature>
<keyword evidence="3 8" id="KW-0597">Phosphoprotein</keyword>
<dbReference type="CDD" id="cd00082">
    <property type="entry name" value="HisKA"/>
    <property type="match status" value="1"/>
</dbReference>
<evidence type="ECO:0000256" key="6">
    <source>
        <dbReference type="ARBA" id="ARBA00023012"/>
    </source>
</evidence>
<gene>
    <name evidence="11" type="ORF">MUY27_05100</name>
</gene>
<keyword evidence="7" id="KW-0472">Membrane</keyword>
<dbReference type="InterPro" id="IPR036890">
    <property type="entry name" value="HATPase_C_sf"/>
</dbReference>
<feature type="domain" description="Histidine kinase" evidence="9">
    <location>
        <begin position="154"/>
        <end position="370"/>
    </location>
</feature>
<dbReference type="SUPFAM" id="SSF52172">
    <property type="entry name" value="CheY-like"/>
    <property type="match status" value="1"/>
</dbReference>
<name>A0A9X1X1S8_9SPHI</name>
<comment type="catalytic activity">
    <reaction evidence="1">
        <text>ATP + protein L-histidine = ADP + protein N-phospho-L-histidine.</text>
        <dbReference type="EC" id="2.7.13.3"/>
    </reaction>
</comment>
<proteinExistence type="predicted"/>
<dbReference type="InterPro" id="IPR004358">
    <property type="entry name" value="Sig_transdc_His_kin-like_C"/>
</dbReference>
<dbReference type="EMBL" id="JALJEJ010000002">
    <property type="protein sequence ID" value="MCJ8209076.1"/>
    <property type="molecule type" value="Genomic_DNA"/>
</dbReference>
<dbReference type="SMART" id="SM00387">
    <property type="entry name" value="HATPase_c"/>
    <property type="match status" value="1"/>
</dbReference>
<evidence type="ECO:0000256" key="3">
    <source>
        <dbReference type="ARBA" id="ARBA00022553"/>
    </source>
</evidence>
<evidence type="ECO:0000259" key="10">
    <source>
        <dbReference type="PROSITE" id="PS50110"/>
    </source>
</evidence>
<evidence type="ECO:0000313" key="11">
    <source>
        <dbReference type="EMBL" id="MCJ8209076.1"/>
    </source>
</evidence>
<dbReference type="PANTHER" id="PTHR43547:SF2">
    <property type="entry name" value="HYBRID SIGNAL TRANSDUCTION HISTIDINE KINASE C"/>
    <property type="match status" value="1"/>
</dbReference>
<evidence type="ECO:0000256" key="8">
    <source>
        <dbReference type="PROSITE-ProRule" id="PRU00169"/>
    </source>
</evidence>
<dbReference type="SMART" id="SM00448">
    <property type="entry name" value="REC"/>
    <property type="match status" value="1"/>
</dbReference>
<accession>A0A9X1X1S8</accession>
<dbReference type="FunFam" id="1.10.287.130:FF:000001">
    <property type="entry name" value="Two-component sensor histidine kinase"/>
    <property type="match status" value="1"/>
</dbReference>
<evidence type="ECO:0000256" key="5">
    <source>
        <dbReference type="ARBA" id="ARBA00022777"/>
    </source>
</evidence>
<evidence type="ECO:0000256" key="4">
    <source>
        <dbReference type="ARBA" id="ARBA00022679"/>
    </source>
</evidence>
<sequence length="373" mass="42384">MILIVDDKSENLIALKKILETHNFSVDTALSGEEALRKVLKYPYKLIILDVQMPGMDGFEVAEAIVGYSKTKDIPIIFLSAVKINKQFISKGYLSGGRDYLVKPIDPDILVLKIRTFIRLYEQTDELNRIQQALLEEIEYRKEAESKKDEFISIASHELNTPLTSVKGYLQLAEKAFEKDNKDGIRMYLDRTKTQLNKLNQLVADLLNTSKIVSGKLEYHFKDFDFEPFIESAIDIIKQSYPGKNIIKTGRANVRINGDQMRLEQVVLNYLTNAIKYSPNSNDVFVEVTTPSPNKVTVGVRDKGIGIPKEKQQQLFDKFYRVEESSNRFQGLGMGLYICAEIIKRHGGNFGVQSVEGQGSTFYFTIPVTKKTV</sequence>
<evidence type="ECO:0000313" key="12">
    <source>
        <dbReference type="Proteomes" id="UP001139450"/>
    </source>
</evidence>
<dbReference type="InterPro" id="IPR005467">
    <property type="entry name" value="His_kinase_dom"/>
</dbReference>
<comment type="caution">
    <text evidence="11">The sequence shown here is derived from an EMBL/GenBank/DDBJ whole genome shotgun (WGS) entry which is preliminary data.</text>
</comment>
<feature type="modified residue" description="4-aspartylphosphate" evidence="8">
    <location>
        <position position="50"/>
    </location>
</feature>
<keyword evidence="12" id="KW-1185">Reference proteome</keyword>
<dbReference type="Gene3D" id="1.10.287.130">
    <property type="match status" value="1"/>
</dbReference>
<dbReference type="GO" id="GO:0000155">
    <property type="term" value="F:phosphorelay sensor kinase activity"/>
    <property type="evidence" value="ECO:0007669"/>
    <property type="project" value="InterPro"/>
</dbReference>
<dbReference type="SMART" id="SM00388">
    <property type="entry name" value="HisKA"/>
    <property type="match status" value="1"/>
</dbReference>